<dbReference type="GO" id="GO:0006352">
    <property type="term" value="P:DNA-templated transcription initiation"/>
    <property type="evidence" value="ECO:0007669"/>
    <property type="project" value="InterPro"/>
</dbReference>
<comment type="similarity">
    <text evidence="1">Belongs to the sigma-70 factor family. ECF subfamily.</text>
</comment>
<keyword evidence="5" id="KW-0804">Transcription</keyword>
<keyword evidence="3" id="KW-0731">Sigma factor</keyword>
<dbReference type="SUPFAM" id="SSF88659">
    <property type="entry name" value="Sigma3 and sigma4 domains of RNA polymerase sigma factors"/>
    <property type="match status" value="1"/>
</dbReference>
<dbReference type="InterPro" id="IPR036388">
    <property type="entry name" value="WH-like_DNA-bd_sf"/>
</dbReference>
<reference evidence="9" key="1">
    <citation type="submission" date="2016-10" db="EMBL/GenBank/DDBJ databases">
        <authorList>
            <person name="Varghese N."/>
            <person name="Submissions S."/>
        </authorList>
    </citation>
    <scope>NUCLEOTIDE SEQUENCE [LARGE SCALE GENOMIC DNA]</scope>
    <source>
        <strain evidence="9">DSM 25751</strain>
    </source>
</reference>
<dbReference type="Proteomes" id="UP000198564">
    <property type="component" value="Unassembled WGS sequence"/>
</dbReference>
<dbReference type="InterPro" id="IPR039425">
    <property type="entry name" value="RNA_pol_sigma-70-like"/>
</dbReference>
<dbReference type="GO" id="GO:0003677">
    <property type="term" value="F:DNA binding"/>
    <property type="evidence" value="ECO:0007669"/>
    <property type="project" value="UniProtKB-KW"/>
</dbReference>
<protein>
    <submittedName>
        <fullName evidence="8">RNA polymerase sigma-70 factor, ECF subfamily</fullName>
    </submittedName>
</protein>
<organism evidence="8 9">
    <name type="scientific">Alkalibacterium gilvum</name>
    <dbReference type="NCBI Taxonomy" id="1130080"/>
    <lineage>
        <taxon>Bacteria</taxon>
        <taxon>Bacillati</taxon>
        <taxon>Bacillota</taxon>
        <taxon>Bacilli</taxon>
        <taxon>Lactobacillales</taxon>
        <taxon>Carnobacteriaceae</taxon>
        <taxon>Alkalibacterium</taxon>
    </lineage>
</organism>
<evidence type="ECO:0000313" key="9">
    <source>
        <dbReference type="Proteomes" id="UP000198564"/>
    </source>
</evidence>
<dbReference type="InterPro" id="IPR013325">
    <property type="entry name" value="RNA_pol_sigma_r2"/>
</dbReference>
<evidence type="ECO:0000256" key="4">
    <source>
        <dbReference type="ARBA" id="ARBA00023125"/>
    </source>
</evidence>
<evidence type="ECO:0000256" key="3">
    <source>
        <dbReference type="ARBA" id="ARBA00023082"/>
    </source>
</evidence>
<dbReference type="InterPro" id="IPR013324">
    <property type="entry name" value="RNA_pol_sigma_r3/r4-like"/>
</dbReference>
<dbReference type="InterPro" id="IPR014284">
    <property type="entry name" value="RNA_pol_sigma-70_dom"/>
</dbReference>
<keyword evidence="4" id="KW-0238">DNA-binding</keyword>
<evidence type="ECO:0000256" key="2">
    <source>
        <dbReference type="ARBA" id="ARBA00023015"/>
    </source>
</evidence>
<evidence type="ECO:0000259" key="7">
    <source>
        <dbReference type="Pfam" id="PF08281"/>
    </source>
</evidence>
<dbReference type="RefSeq" id="WP_177170540.1">
    <property type="nucleotide sequence ID" value="NZ_FNYW01000029.1"/>
</dbReference>
<feature type="domain" description="RNA polymerase sigma factor 70 region 4 type 2" evidence="7">
    <location>
        <begin position="115"/>
        <end position="157"/>
    </location>
</feature>
<sequence>MKPDAMEEAYKKYHKELYLYALSLCRDETLAEDLVSETFYKGFIGSNRSEENFKYWLFRILKNHFIDLKRKKQASLTLDTYETFIPDRSAKDPSKNYLHKDRNRRLYNHLTSLEPEVYREVLYLFYYGRMSIRAISKTIGRSESHTKTTLYRARKKLGKVLKEDSYEF</sequence>
<feature type="domain" description="RNA polymerase sigma-70 region 2" evidence="6">
    <location>
        <begin position="10"/>
        <end position="73"/>
    </location>
</feature>
<dbReference type="SUPFAM" id="SSF88946">
    <property type="entry name" value="Sigma2 domain of RNA polymerase sigma factors"/>
    <property type="match status" value="1"/>
</dbReference>
<dbReference type="Gene3D" id="1.10.1740.10">
    <property type="match status" value="1"/>
</dbReference>
<dbReference type="EMBL" id="FNYW01000029">
    <property type="protein sequence ID" value="SEI88930.1"/>
    <property type="molecule type" value="Genomic_DNA"/>
</dbReference>
<gene>
    <name evidence="8" type="ORF">SAMN04488113_12923</name>
</gene>
<name>A0A1H6UL50_9LACT</name>
<keyword evidence="9" id="KW-1185">Reference proteome</keyword>
<dbReference type="NCBIfam" id="TIGR02937">
    <property type="entry name" value="sigma70-ECF"/>
    <property type="match status" value="1"/>
</dbReference>
<dbReference type="AlphaFoldDB" id="A0A1H6UL50"/>
<accession>A0A1H6UL50</accession>
<dbReference type="Pfam" id="PF04542">
    <property type="entry name" value="Sigma70_r2"/>
    <property type="match status" value="1"/>
</dbReference>
<dbReference type="InterPro" id="IPR013249">
    <property type="entry name" value="RNA_pol_sigma70_r4_t2"/>
</dbReference>
<dbReference type="PANTHER" id="PTHR43133:SF52">
    <property type="entry name" value="ECF RNA POLYMERASE SIGMA FACTOR SIGL"/>
    <property type="match status" value="1"/>
</dbReference>
<dbReference type="Gene3D" id="1.10.10.10">
    <property type="entry name" value="Winged helix-like DNA-binding domain superfamily/Winged helix DNA-binding domain"/>
    <property type="match status" value="1"/>
</dbReference>
<dbReference type="STRING" id="1130080.SAMN04488113_12923"/>
<evidence type="ECO:0000256" key="5">
    <source>
        <dbReference type="ARBA" id="ARBA00023163"/>
    </source>
</evidence>
<dbReference type="GO" id="GO:0016987">
    <property type="term" value="F:sigma factor activity"/>
    <property type="evidence" value="ECO:0007669"/>
    <property type="project" value="UniProtKB-KW"/>
</dbReference>
<proteinExistence type="inferred from homology"/>
<dbReference type="PANTHER" id="PTHR43133">
    <property type="entry name" value="RNA POLYMERASE ECF-TYPE SIGMA FACTO"/>
    <property type="match status" value="1"/>
</dbReference>
<evidence type="ECO:0000259" key="6">
    <source>
        <dbReference type="Pfam" id="PF04542"/>
    </source>
</evidence>
<evidence type="ECO:0000313" key="8">
    <source>
        <dbReference type="EMBL" id="SEI88930.1"/>
    </source>
</evidence>
<dbReference type="InterPro" id="IPR007627">
    <property type="entry name" value="RNA_pol_sigma70_r2"/>
</dbReference>
<evidence type="ECO:0000256" key="1">
    <source>
        <dbReference type="ARBA" id="ARBA00010641"/>
    </source>
</evidence>
<dbReference type="Pfam" id="PF08281">
    <property type="entry name" value="Sigma70_r4_2"/>
    <property type="match status" value="1"/>
</dbReference>
<keyword evidence="2" id="KW-0805">Transcription regulation</keyword>